<dbReference type="Pfam" id="PF03476">
    <property type="entry name" value="MOSC_N"/>
    <property type="match status" value="1"/>
</dbReference>
<dbReference type="GO" id="GO:0030170">
    <property type="term" value="F:pyridoxal phosphate binding"/>
    <property type="evidence" value="ECO:0007669"/>
    <property type="project" value="UniProtKB-UniRule"/>
</dbReference>
<feature type="active site" evidence="4">
    <location>
        <position position="402"/>
    </location>
</feature>
<dbReference type="Proteomes" id="UP001303222">
    <property type="component" value="Unassembled WGS sequence"/>
</dbReference>
<keyword evidence="3 4" id="KW-0501">Molybdenum cofactor biosynthesis</keyword>
<dbReference type="SUPFAM" id="SSF141673">
    <property type="entry name" value="MOSC N-terminal domain-like"/>
    <property type="match status" value="1"/>
</dbReference>
<feature type="compositionally biased region" description="Acidic residues" evidence="5">
    <location>
        <begin position="908"/>
        <end position="924"/>
    </location>
</feature>
<dbReference type="PANTHER" id="PTHR14237">
    <property type="entry name" value="MOLYBDOPTERIN COFACTOR SULFURASE MOSC"/>
    <property type="match status" value="1"/>
</dbReference>
<feature type="modified residue" description="N6-(pyridoxal phosphate)lysine" evidence="4">
    <location>
        <position position="239"/>
    </location>
</feature>
<keyword evidence="8" id="KW-1185">Reference proteome</keyword>
<dbReference type="EMBL" id="MU859215">
    <property type="protein sequence ID" value="KAK3949429.1"/>
    <property type="molecule type" value="Genomic_DNA"/>
</dbReference>
<reference evidence="7" key="1">
    <citation type="journal article" date="2023" name="Mol. Phylogenet. Evol.">
        <title>Genome-scale phylogeny and comparative genomics of the fungal order Sordariales.</title>
        <authorList>
            <person name="Hensen N."/>
            <person name="Bonometti L."/>
            <person name="Westerberg I."/>
            <person name="Brannstrom I.O."/>
            <person name="Guillou S."/>
            <person name="Cros-Aarteil S."/>
            <person name="Calhoun S."/>
            <person name="Haridas S."/>
            <person name="Kuo A."/>
            <person name="Mondo S."/>
            <person name="Pangilinan J."/>
            <person name="Riley R."/>
            <person name="LaButti K."/>
            <person name="Andreopoulos B."/>
            <person name="Lipzen A."/>
            <person name="Chen C."/>
            <person name="Yan M."/>
            <person name="Daum C."/>
            <person name="Ng V."/>
            <person name="Clum A."/>
            <person name="Steindorff A."/>
            <person name="Ohm R.A."/>
            <person name="Martin F."/>
            <person name="Silar P."/>
            <person name="Natvig D.O."/>
            <person name="Lalanne C."/>
            <person name="Gautier V."/>
            <person name="Ament-Velasquez S.L."/>
            <person name="Kruys A."/>
            <person name="Hutchinson M.I."/>
            <person name="Powell A.J."/>
            <person name="Barry K."/>
            <person name="Miller A.N."/>
            <person name="Grigoriev I.V."/>
            <person name="Debuchy R."/>
            <person name="Gladieux P."/>
            <person name="Hiltunen Thoren M."/>
            <person name="Johannesson H."/>
        </authorList>
    </citation>
    <scope>NUCLEOTIDE SEQUENCE</scope>
    <source>
        <strain evidence="7">CBS 626.80</strain>
    </source>
</reference>
<comment type="catalytic activity">
    <reaction evidence="4">
        <text>Mo-molybdopterin + L-cysteine + AH2 = thio-Mo-molybdopterin + L-alanine + A + H2O</text>
        <dbReference type="Rhea" id="RHEA:42636"/>
        <dbReference type="ChEBI" id="CHEBI:13193"/>
        <dbReference type="ChEBI" id="CHEBI:15377"/>
        <dbReference type="ChEBI" id="CHEBI:17499"/>
        <dbReference type="ChEBI" id="CHEBI:35235"/>
        <dbReference type="ChEBI" id="CHEBI:57972"/>
        <dbReference type="ChEBI" id="CHEBI:71302"/>
        <dbReference type="ChEBI" id="CHEBI:82685"/>
        <dbReference type="EC" id="2.8.1.9"/>
    </reaction>
</comment>
<comment type="function">
    <text evidence="4">Sulfurates the molybdenum cofactor. Sulfation of molybdenum is essential for xanthine dehydrogenase (XDH) and aldehyde oxidase (ADO) enzymes in which molybdenum cofactor is liganded by 1 oxygen and 1 sulfur atom in active form.</text>
</comment>
<feature type="domain" description="MOSC" evidence="6">
    <location>
        <begin position="739"/>
        <end position="944"/>
    </location>
</feature>
<keyword evidence="2 4" id="KW-0663">Pyridoxal phosphate</keyword>
<evidence type="ECO:0000313" key="8">
    <source>
        <dbReference type="Proteomes" id="UP001303222"/>
    </source>
</evidence>
<evidence type="ECO:0000256" key="1">
    <source>
        <dbReference type="ARBA" id="ARBA00022679"/>
    </source>
</evidence>
<comment type="caution">
    <text evidence="7">The sequence shown here is derived from an EMBL/GenBank/DDBJ whole genome shotgun (WGS) entry which is preliminary data.</text>
</comment>
<dbReference type="GO" id="GO:0016829">
    <property type="term" value="F:lyase activity"/>
    <property type="evidence" value="ECO:0007669"/>
    <property type="project" value="UniProtKB-UniRule"/>
</dbReference>
<dbReference type="HAMAP" id="MF_03050">
    <property type="entry name" value="MOCOS"/>
    <property type="match status" value="1"/>
</dbReference>
<evidence type="ECO:0000259" key="6">
    <source>
        <dbReference type="PROSITE" id="PS51340"/>
    </source>
</evidence>
<dbReference type="GO" id="GO:0030151">
    <property type="term" value="F:molybdenum ion binding"/>
    <property type="evidence" value="ECO:0007669"/>
    <property type="project" value="UniProtKB-UniRule"/>
</dbReference>
<dbReference type="Pfam" id="PF03473">
    <property type="entry name" value="MOSC"/>
    <property type="match status" value="1"/>
</dbReference>
<dbReference type="GO" id="GO:0008265">
    <property type="term" value="F:molybdenum cofactor sulfurtransferase activity"/>
    <property type="evidence" value="ECO:0007669"/>
    <property type="project" value="UniProtKB-UniRule"/>
</dbReference>
<name>A0AAN6SDB4_9PEZI</name>
<dbReference type="Pfam" id="PF00266">
    <property type="entry name" value="Aminotran_5"/>
    <property type="match status" value="1"/>
</dbReference>
<evidence type="ECO:0000313" key="7">
    <source>
        <dbReference type="EMBL" id="KAK3949429.1"/>
    </source>
</evidence>
<dbReference type="InterPro" id="IPR015422">
    <property type="entry name" value="PyrdxlP-dep_Trfase_small"/>
</dbReference>
<accession>A0AAN6SDB4</accession>
<dbReference type="Gene3D" id="3.40.640.10">
    <property type="entry name" value="Type I PLP-dependent aspartate aminotransferase-like (Major domain)"/>
    <property type="match status" value="1"/>
</dbReference>
<protein>
    <recommendedName>
        <fullName evidence="4">Molybdenum cofactor sulfurase</fullName>
        <shortName evidence="4">MCS</shortName>
        <shortName evidence="4">MOS</shortName>
        <shortName evidence="4">MoCo sulfurase</shortName>
        <ecNumber evidence="4">2.8.1.9</ecNumber>
    </recommendedName>
    <alternativeName>
        <fullName evidence="4">Molybdenum cofactor sulfurtransferase</fullName>
    </alternativeName>
</protein>
<dbReference type="Gene3D" id="3.90.1150.10">
    <property type="entry name" value="Aspartate Aminotransferase, domain 1"/>
    <property type="match status" value="1"/>
</dbReference>
<dbReference type="PANTHER" id="PTHR14237:SF80">
    <property type="entry name" value="MOLYBDENUM COFACTOR SULFURASE"/>
    <property type="match status" value="1"/>
</dbReference>
<organism evidence="7 8">
    <name type="scientific">Pseudoneurospora amorphoporcata</name>
    <dbReference type="NCBI Taxonomy" id="241081"/>
    <lineage>
        <taxon>Eukaryota</taxon>
        <taxon>Fungi</taxon>
        <taxon>Dikarya</taxon>
        <taxon>Ascomycota</taxon>
        <taxon>Pezizomycotina</taxon>
        <taxon>Sordariomycetes</taxon>
        <taxon>Sordariomycetidae</taxon>
        <taxon>Sordariales</taxon>
        <taxon>Sordariaceae</taxon>
        <taxon>Pseudoneurospora</taxon>
    </lineage>
</organism>
<dbReference type="GO" id="GO:0006777">
    <property type="term" value="P:Mo-molybdopterin cofactor biosynthetic process"/>
    <property type="evidence" value="ECO:0007669"/>
    <property type="project" value="UniProtKB-UniRule"/>
</dbReference>
<reference evidence="7" key="2">
    <citation type="submission" date="2023-06" db="EMBL/GenBank/DDBJ databases">
        <authorList>
            <consortium name="Lawrence Berkeley National Laboratory"/>
            <person name="Mondo S.J."/>
            <person name="Hensen N."/>
            <person name="Bonometti L."/>
            <person name="Westerberg I."/>
            <person name="Brannstrom I.O."/>
            <person name="Guillou S."/>
            <person name="Cros-Aarteil S."/>
            <person name="Calhoun S."/>
            <person name="Haridas S."/>
            <person name="Kuo A."/>
            <person name="Pangilinan J."/>
            <person name="Riley R."/>
            <person name="Labutti K."/>
            <person name="Andreopoulos B."/>
            <person name="Lipzen A."/>
            <person name="Chen C."/>
            <person name="Yanf M."/>
            <person name="Daum C."/>
            <person name="Ng V."/>
            <person name="Clum A."/>
            <person name="Steindorff A."/>
            <person name="Ohm R."/>
            <person name="Martin F."/>
            <person name="Silar P."/>
            <person name="Natvig D."/>
            <person name="Lalanne C."/>
            <person name="Gautier V."/>
            <person name="Ament-Velasquez S.L."/>
            <person name="Kruys A."/>
            <person name="Hutchinson M.I."/>
            <person name="Powell A.J."/>
            <person name="Barry K."/>
            <person name="Miller A.N."/>
            <person name="Grigoriev I.V."/>
            <person name="Debuchy R."/>
            <person name="Gladieux P."/>
            <person name="Thoren M.H."/>
            <person name="Johannesson H."/>
        </authorList>
    </citation>
    <scope>NUCLEOTIDE SEQUENCE</scope>
    <source>
        <strain evidence="7">CBS 626.80</strain>
    </source>
</reference>
<dbReference type="InterPro" id="IPR015421">
    <property type="entry name" value="PyrdxlP-dep_Trfase_major"/>
</dbReference>
<proteinExistence type="inferred from homology"/>
<dbReference type="InterPro" id="IPR005302">
    <property type="entry name" value="MoCF_Sase_C"/>
</dbReference>
<dbReference type="InterPro" id="IPR000192">
    <property type="entry name" value="Aminotrans_V_dom"/>
</dbReference>
<dbReference type="PROSITE" id="PS51340">
    <property type="entry name" value="MOSC"/>
    <property type="match status" value="1"/>
</dbReference>
<comment type="similarity">
    <text evidence="4">Belongs to the class-V pyridoxal-phosphate-dependent aminotransferase family. MOCOS subfamily.</text>
</comment>
<feature type="region of interest" description="Disordered" evidence="5">
    <location>
        <begin position="908"/>
        <end position="929"/>
    </location>
</feature>
<feature type="region of interest" description="Disordered" evidence="5">
    <location>
        <begin position="653"/>
        <end position="757"/>
    </location>
</feature>
<keyword evidence="1 4" id="KW-0808">Transferase</keyword>
<sequence length="945" mass="102866">MGSLYTDSEGYNADVERIREEEYPMLKDSLYLDHAGTTPYPKSLMDRFAHEMTTNLFGNPHSASASSQLSTQRIQDIRLRALQFFNADPADFDLVFVANATAGIKLVTDAMRCLPTGFDYAYHQASHTSLVGVREEATSSVCLHDRQMEDWLAGDCPFKEEEEEEEEERPILFAYPAQSNMDGRRFPLSWSSQVRQTQETKITRKTYTLLDAAALVSSSPLDLSNAQTAPDFVVLSFYKIFGFPDLGALIVRKESQHVFSSRRYFGGGTVDMVVCLKEQWHAPKDGFLHERLEDGTLPIHSIIALDVAMDVHARLFGTMKEVAGHTGFLARRLYWALKGLRHANGEEVCALYSPDPDSPQKEESGPVVAFNIRNAQGTWISLAEVEKLAMLKGIHIRTGGVCNPGGIASALGLAPWEMKQNFSSGFRCGTDNDIMGGKPTGIIRASLGAMSTVADVDRFVGFVDEFYREDTSPLSLPVSSSPDCSDSKLQPPPLQNIPQLFVKSIIVYPIKSCAGFPVPPGIDWEVRPEGLAWDREWCLVHRGSGQALSQKRYPKMALLRPNLDFTRGELQVSYAGDIPPSAAAGLPSSISVPLSKNPKMFVPTTRPGSGMAMSSRVCGEEITAQSYASAQINDFFSTVLGVPCVLARFPPGGQGKGMTRHAKAHLQRHQQQASQPQSQPRPAVSASAKPKKPSKQPAMMPGAFPSSAETEVGVGAVETPPSPPDSDTEQQRSRSRSATRICTEEESQGQGPKPRRILLSNESPILAITTTSVDALNESIAALNPPSSAKAKGPVSVSDAVFRANLILAPMSSTISFPMSSTTSSTTSELNPYEEDTWSFIHILNSSSCSSSSAGNKFQMLGSCRRCHMVCIDQSTGEKSSGGEPFVTLTKTRRFEGKVFFGVHMGLAEEEGEGEGEGEGEEGDVGSGRRRVVRVRVGDVVIPRV</sequence>
<feature type="compositionally biased region" description="Basic residues" evidence="5">
    <location>
        <begin position="658"/>
        <end position="668"/>
    </location>
</feature>
<feature type="compositionally biased region" description="Low complexity" evidence="5">
    <location>
        <begin position="670"/>
        <end position="688"/>
    </location>
</feature>
<evidence type="ECO:0000256" key="5">
    <source>
        <dbReference type="SAM" id="MobiDB-lite"/>
    </source>
</evidence>
<dbReference type="InterPro" id="IPR015424">
    <property type="entry name" value="PyrdxlP-dep_Trfase"/>
</dbReference>
<dbReference type="InterPro" id="IPR005303">
    <property type="entry name" value="MOCOS_middle"/>
</dbReference>
<dbReference type="SUPFAM" id="SSF53383">
    <property type="entry name" value="PLP-dependent transferases"/>
    <property type="match status" value="1"/>
</dbReference>
<evidence type="ECO:0000256" key="4">
    <source>
        <dbReference type="HAMAP-Rule" id="MF_03050"/>
    </source>
</evidence>
<dbReference type="InterPro" id="IPR028886">
    <property type="entry name" value="MoCo_sulfurase"/>
</dbReference>
<comment type="cofactor">
    <cofactor evidence="4">
        <name>pyridoxal 5'-phosphate</name>
        <dbReference type="ChEBI" id="CHEBI:597326"/>
    </cofactor>
</comment>
<dbReference type="AlphaFoldDB" id="A0AAN6SDB4"/>
<dbReference type="EC" id="2.8.1.9" evidence="4"/>
<evidence type="ECO:0000256" key="2">
    <source>
        <dbReference type="ARBA" id="ARBA00022898"/>
    </source>
</evidence>
<gene>
    <name evidence="4" type="primary">hxB</name>
    <name evidence="7" type="ORF">QBC32DRAFT_400226</name>
</gene>
<evidence type="ECO:0000256" key="3">
    <source>
        <dbReference type="ARBA" id="ARBA00023150"/>
    </source>
</evidence>